<comment type="caution">
    <text evidence="2">The sequence shown here is derived from an EMBL/GenBank/DDBJ whole genome shotgun (WGS) entry which is preliminary data.</text>
</comment>
<dbReference type="Proteomes" id="UP001275436">
    <property type="component" value="Unassembled WGS sequence"/>
</dbReference>
<protein>
    <recommendedName>
        <fullName evidence="1">TnsE C-terminal domain-containing protein</fullName>
    </recommendedName>
</protein>
<dbReference type="Pfam" id="PF18623">
    <property type="entry name" value="TnsE_C"/>
    <property type="match status" value="1"/>
</dbReference>
<evidence type="ECO:0000259" key="1">
    <source>
        <dbReference type="Pfam" id="PF18623"/>
    </source>
</evidence>
<proteinExistence type="predicted"/>
<name>A0ABQ5TFF4_9BACI</name>
<evidence type="ECO:0000313" key="3">
    <source>
        <dbReference type="Proteomes" id="UP001275436"/>
    </source>
</evidence>
<gene>
    <name evidence="2" type="ORF">MACH08_02200</name>
</gene>
<organism evidence="2 3">
    <name type="scientific">Oceanobacillus kimchii</name>
    <dbReference type="NCBI Taxonomy" id="746691"/>
    <lineage>
        <taxon>Bacteria</taxon>
        <taxon>Bacillati</taxon>
        <taxon>Bacillota</taxon>
        <taxon>Bacilli</taxon>
        <taxon>Bacillales</taxon>
        <taxon>Bacillaceae</taxon>
        <taxon>Oceanobacillus</taxon>
    </lineage>
</organism>
<accession>A0ABQ5TFF4</accession>
<dbReference type="EMBL" id="BSKO01000001">
    <property type="protein sequence ID" value="GLO64436.1"/>
    <property type="molecule type" value="Genomic_DNA"/>
</dbReference>
<dbReference type="InterPro" id="IPR041419">
    <property type="entry name" value="TnsE_C"/>
</dbReference>
<sequence>MGLDTDFLAGYIRYLAGYYTYLRVSVNFVYLPLGKKFSYLPDGRRRICAIVKVNNGKKESFIIEVAVPDNRSLSTLIVPSSGSVHKCEIHIQGVLTNLVFNSGSWSNSFLKNQVHNKIRHYHETVKNWAQRIIYYL</sequence>
<feature type="domain" description="TnsE C-terminal" evidence="1">
    <location>
        <begin position="38"/>
        <end position="127"/>
    </location>
</feature>
<reference evidence="2 3" key="1">
    <citation type="submission" date="2023-02" db="EMBL/GenBank/DDBJ databases">
        <title>Oceanobacillus kimchii IFOP_LL358 isolated form Alexandrium catenella lab strain.</title>
        <authorList>
            <person name="Gajardo G."/>
            <person name="Ueki S."/>
            <person name="Maruyama F."/>
        </authorList>
    </citation>
    <scope>NUCLEOTIDE SEQUENCE [LARGE SCALE GENOMIC DNA]</scope>
    <source>
        <strain evidence="2 3">IFOP_LL358</strain>
    </source>
</reference>
<evidence type="ECO:0000313" key="2">
    <source>
        <dbReference type="EMBL" id="GLO64436.1"/>
    </source>
</evidence>
<keyword evidence="3" id="KW-1185">Reference proteome</keyword>